<dbReference type="GO" id="GO:0005198">
    <property type="term" value="F:structural molecule activity"/>
    <property type="evidence" value="ECO:0007669"/>
    <property type="project" value="InterPro"/>
</dbReference>
<dbReference type="NCBIfam" id="TIGR01539">
    <property type="entry name" value="portal_lambda"/>
    <property type="match status" value="1"/>
</dbReference>
<dbReference type="RefSeq" id="WP_046763461.1">
    <property type="nucleotide sequence ID" value="NZ_LBIC01000004.1"/>
</dbReference>
<dbReference type="AlphaFoldDB" id="A0A0M3AQ00"/>
<protein>
    <recommendedName>
        <fullName evidence="3">Portal protein</fullName>
    </recommendedName>
</protein>
<evidence type="ECO:0008006" key="3">
    <source>
        <dbReference type="Google" id="ProtNLM"/>
    </source>
</evidence>
<reference evidence="1 2" key="1">
    <citation type="submission" date="2015-04" db="EMBL/GenBank/DDBJ databases">
        <title>Genome sequence of aromatic hydrocarbons-degrading Sphingobium chungbukense DJ77.</title>
        <authorList>
            <person name="Kim Y.-C."/>
            <person name="Chae J.-C."/>
        </authorList>
    </citation>
    <scope>NUCLEOTIDE SEQUENCE [LARGE SCALE GENOMIC DNA]</scope>
    <source>
        <strain evidence="1 2">DJ77</strain>
    </source>
</reference>
<dbReference type="STRING" id="56193.YP76_10000"/>
<dbReference type="Proteomes" id="UP000033874">
    <property type="component" value="Unassembled WGS sequence"/>
</dbReference>
<name>A0A0M3AQ00_9SPHN</name>
<proteinExistence type="predicted"/>
<sequence>MNRFERAIAAVAPRYAAKRAYARTQINTLARIEQRAAQKRLREDPNFGVNTGNPDDARPRRFIDRQTLLRLAYENPYGRKAINTLVNNSIGWGITGAPKGPKAVSTLWLEWIKVADYRGRLDFFGLQELAVRTMFREGESFIVRRWVRDAPVLPFRLQILDAGMLAIDKVGEYIEDGIEYDADGNVVGYWFHQARSTYRRNRPPVMYPAGDVIHLFVQEEAGQKRGRSVFEPVIKRMGDIDDALDADLVRRKIESCFVGFRTLNWEDADVPLGVREARAEGEPPAEFFEPGMISTLSPGEDIKFGDPKPAGGLGEAVRINLLATAAGIGVTYEHLTGDLSHVNFSSYRAGALEFDASIERIQWNTIIPVGLNRVWGWFCQAAYEFGKTAKLSYDMRWTPPPRKSIDRKGDAEADILEMQAGLENRRSLLNARGLDHDTFMEETAADLKAQQDKGLFYKGDPFTAAQAAASSQPTTGTN</sequence>
<gene>
    <name evidence="1" type="ORF">YP76_10000</name>
</gene>
<comment type="caution">
    <text evidence="1">The sequence shown here is derived from an EMBL/GenBank/DDBJ whole genome shotgun (WGS) entry which is preliminary data.</text>
</comment>
<dbReference type="GO" id="GO:0019068">
    <property type="term" value="P:virion assembly"/>
    <property type="evidence" value="ECO:0007669"/>
    <property type="project" value="InterPro"/>
</dbReference>
<evidence type="ECO:0000313" key="2">
    <source>
        <dbReference type="Proteomes" id="UP000033874"/>
    </source>
</evidence>
<dbReference type="PATRIC" id="fig|56193.3.peg.2077"/>
<dbReference type="Pfam" id="PF05136">
    <property type="entry name" value="Phage_portal_2"/>
    <property type="match status" value="1"/>
</dbReference>
<dbReference type="InterPro" id="IPR006429">
    <property type="entry name" value="Phage_lambda_portal"/>
</dbReference>
<dbReference type="EMBL" id="LBIC01000004">
    <property type="protein sequence ID" value="KKW92257.1"/>
    <property type="molecule type" value="Genomic_DNA"/>
</dbReference>
<accession>A0A0M3AQ00</accession>
<keyword evidence="2" id="KW-1185">Reference proteome</keyword>
<organism evidence="1 2">
    <name type="scientific">Sphingobium chungbukense</name>
    <dbReference type="NCBI Taxonomy" id="56193"/>
    <lineage>
        <taxon>Bacteria</taxon>
        <taxon>Pseudomonadati</taxon>
        <taxon>Pseudomonadota</taxon>
        <taxon>Alphaproteobacteria</taxon>
        <taxon>Sphingomonadales</taxon>
        <taxon>Sphingomonadaceae</taxon>
        <taxon>Sphingobium</taxon>
    </lineage>
</organism>
<evidence type="ECO:0000313" key="1">
    <source>
        <dbReference type="EMBL" id="KKW92257.1"/>
    </source>
</evidence>